<dbReference type="PANTHER" id="PTHR15020">
    <property type="entry name" value="FLAVIN REDUCTASE-RELATED"/>
    <property type="match status" value="1"/>
</dbReference>
<evidence type="ECO:0000313" key="2">
    <source>
        <dbReference type="EMBL" id="CAD6534192.1"/>
    </source>
</evidence>
<evidence type="ECO:0000313" key="3">
    <source>
        <dbReference type="Proteomes" id="UP000656319"/>
    </source>
</evidence>
<dbReference type="CDD" id="cd05243">
    <property type="entry name" value="SDR_a5"/>
    <property type="match status" value="1"/>
</dbReference>
<evidence type="ECO:0000259" key="1">
    <source>
        <dbReference type="Pfam" id="PF13460"/>
    </source>
</evidence>
<dbReference type="PANTHER" id="PTHR15020:SF50">
    <property type="entry name" value="UPF0659 PROTEIN YMR090W"/>
    <property type="match status" value="1"/>
</dbReference>
<proteinExistence type="predicted"/>
<protein>
    <submittedName>
        <fullName evidence="2">Sugar epimerase YhfK</fullName>
        <ecNumber evidence="2">4.-.-.-</ecNumber>
    </submittedName>
</protein>
<dbReference type="RefSeq" id="WP_201696604.1">
    <property type="nucleotide sequence ID" value="NZ_CAJHCQ010000006.1"/>
</dbReference>
<dbReference type="Gene3D" id="3.40.50.720">
    <property type="entry name" value="NAD(P)-binding Rossmann-like Domain"/>
    <property type="match status" value="1"/>
</dbReference>
<dbReference type="InterPro" id="IPR036291">
    <property type="entry name" value="NAD(P)-bd_dom_sf"/>
</dbReference>
<organism evidence="2 3">
    <name type="scientific">Paraburkholderia hiiakae</name>
    <dbReference type="NCBI Taxonomy" id="1081782"/>
    <lineage>
        <taxon>Bacteria</taxon>
        <taxon>Pseudomonadati</taxon>
        <taxon>Pseudomonadota</taxon>
        <taxon>Betaproteobacteria</taxon>
        <taxon>Burkholderiales</taxon>
        <taxon>Burkholderiaceae</taxon>
        <taxon>Paraburkholderia</taxon>
    </lineage>
</organism>
<accession>A0ABN7HT69</accession>
<dbReference type="Proteomes" id="UP000656319">
    <property type="component" value="Unassembled WGS sequence"/>
</dbReference>
<dbReference type="GO" id="GO:0016829">
    <property type="term" value="F:lyase activity"/>
    <property type="evidence" value="ECO:0007669"/>
    <property type="project" value="UniProtKB-KW"/>
</dbReference>
<dbReference type="SUPFAM" id="SSF51735">
    <property type="entry name" value="NAD(P)-binding Rossmann-fold domains"/>
    <property type="match status" value="1"/>
</dbReference>
<dbReference type="EC" id="4.-.-.-" evidence="2"/>
<gene>
    <name evidence="2" type="primary">yhfK</name>
    <name evidence="2" type="ORF">LMG27952_02899</name>
</gene>
<dbReference type="InterPro" id="IPR016040">
    <property type="entry name" value="NAD(P)-bd_dom"/>
</dbReference>
<sequence>MNVLLIGASGRTGHAVAQKLHVAGIPFRALIRNAAKAGEFRGLGAETAIADLSSDFSHAFEGIHAVVYAAGSAETEGADQERLIDRDAVIHAANYAKQSGVNRFLVVSALLAFAPDRAPAALRHYAQMKQESDDYVIASGLEYVVLRPGALTVEPGVGTIQIVSDVTPSHAPVAREDVAEVVVEALRAGLSRKIIGFAGGKDPVAKALATV</sequence>
<name>A0ABN7HT69_9BURK</name>
<dbReference type="Pfam" id="PF13460">
    <property type="entry name" value="NAD_binding_10"/>
    <property type="match status" value="1"/>
</dbReference>
<keyword evidence="3" id="KW-1185">Reference proteome</keyword>
<reference evidence="2 3" key="1">
    <citation type="submission" date="2020-10" db="EMBL/GenBank/DDBJ databases">
        <authorList>
            <person name="Peeters C."/>
        </authorList>
    </citation>
    <scope>NUCLEOTIDE SEQUENCE [LARGE SCALE GENOMIC DNA]</scope>
    <source>
        <strain evidence="2 3">LMG 27952</strain>
    </source>
</reference>
<dbReference type="EMBL" id="CAJHCQ010000006">
    <property type="protein sequence ID" value="CAD6534192.1"/>
    <property type="molecule type" value="Genomic_DNA"/>
</dbReference>
<feature type="domain" description="NAD(P)-binding" evidence="1">
    <location>
        <begin position="7"/>
        <end position="187"/>
    </location>
</feature>
<keyword evidence="2" id="KW-0456">Lyase</keyword>
<comment type="caution">
    <text evidence="2">The sequence shown here is derived from an EMBL/GenBank/DDBJ whole genome shotgun (WGS) entry which is preliminary data.</text>
</comment>